<dbReference type="Pfam" id="PF18883">
    <property type="entry name" value="AC_1"/>
    <property type="match status" value="1"/>
</dbReference>
<keyword evidence="1 2" id="KW-0732">Signal</keyword>
<sequence>MLAVAGSLALGSSQASADGGNGLSVTGAGVGGLGGADGSSSSATGQNGGIGTVSGSYGSGGGGALDLTTGNGAAGGAAGLYGTVTVYGASGATGTVGMVVTSQASISNTISGGAGQIGQAAVANVNSAGGNGGGGAGVQASADITVTGTGVVTGGMGAVLTAAGGGGGGAGIFSSANVTIDAGGKVTGGAGSTTLTGASGGGGEGGAAVVLTGSGTVTNSGTLTGGNGERSFVGAGGDGGAGIEVVSGGTVFNGSGGTVTGGNGGGGVVRAFAVPVAPGAGGAGITGSNVTVINAGTIAGGTGGTGAGWTPVSGDAVLFTGGVNSLEIWSTSHLTGNAVAFSAADTLKLGGATNSSFDVSQIGAKGSAAQYQGFGLFEKTGTSTWTLTGTTSAVTPWTLTGGVLQISSDSNLGDASGGLTFNGGTLENTANITMARGVTMVANGTLLTDGSTTLTMNGTISGAGALTKNGAGTLVLAGDNTYTGGTIIDAGTVQIGNGGTRGSIVGNVVNNGVLLLDRSGTLTLDGAISGAGSVTQLGSGTTILSGNNSYTGGTIIASGTLQLGNGGASGSIVGDITDNGALAFNRSDALVFDNVISGSGAVNQVGTGTTILNAANTFAGGTNVLAGTLAVGDPAHTSASIGTGLTTVAVGASLGGYGSVPASVNNHGTLAVANALQSFATSGSGTLRIGGDLNNAGVVNLAAASGQTGNVLNVAGNYTGTNGQVVLNAVLNQSGTITQGDRLVIVGNASGSTALRVNGSSSGTTTTGDGIQLVQVNGTSGANSFHLAGPVQAGAYEYLLYQGGTADANSWYLRSQLESTAAGTTSPSGTTGNTSAPIAYRPAVTGYAMTPLLVTDYGFTMLGRLQERVGDVASVEAANQPASKNGVWGRIGGQNLDADAGDRFSADERTFFAQFGKDWTLSRGENGGSTHAGATVSFGSTSASFADSARGLTGQLTDATGTVETQAQSVGGYWTKYLPDGTYFDGVGQLTHYQNQYGDVYGGSGRQNGFGAGVSGEAGKPFALGSSGIAIEPQAQLLYQYVHLNHFNDGISEVGANTTNALRGRLGFRLFKANLSNDAKNSTLTPYLMANVLHDFFSPGQTRVGGATLQNELGKTWYDIGVGVTGSFGKNSTAYANVSYAHSIGGDYRRNVFGQAGYRFSW</sequence>
<organism evidence="4 5">
    <name type="scientific">Paraburkholderia largidicola</name>
    <dbReference type="NCBI Taxonomy" id="3014751"/>
    <lineage>
        <taxon>Bacteria</taxon>
        <taxon>Pseudomonadati</taxon>
        <taxon>Pseudomonadota</taxon>
        <taxon>Betaproteobacteria</taxon>
        <taxon>Burkholderiales</taxon>
        <taxon>Burkholderiaceae</taxon>
        <taxon>Paraburkholderia</taxon>
    </lineage>
</organism>
<dbReference type="InterPro" id="IPR005546">
    <property type="entry name" value="Autotransporte_beta"/>
</dbReference>
<dbReference type="InterPro" id="IPR051551">
    <property type="entry name" value="Autotransporter_adhesion"/>
</dbReference>
<dbReference type="AlphaFoldDB" id="A0A7I8BX26"/>
<dbReference type="SUPFAM" id="SSF103515">
    <property type="entry name" value="Autotransporter"/>
    <property type="match status" value="1"/>
</dbReference>
<protein>
    <recommendedName>
        <fullName evidence="3">Autotransporter domain-containing protein</fullName>
    </recommendedName>
</protein>
<dbReference type="SMART" id="SM00869">
    <property type="entry name" value="Autotransporter"/>
    <property type="match status" value="1"/>
</dbReference>
<dbReference type="PANTHER" id="PTHR35037">
    <property type="entry name" value="C-TERMINAL REGION OF AIDA-LIKE PROTEIN"/>
    <property type="match status" value="1"/>
</dbReference>
<dbReference type="Pfam" id="PF12951">
    <property type="entry name" value="PATR"/>
    <property type="match status" value="4"/>
</dbReference>
<evidence type="ECO:0000256" key="1">
    <source>
        <dbReference type="ARBA" id="ARBA00022729"/>
    </source>
</evidence>
<dbReference type="NCBIfam" id="TIGR02601">
    <property type="entry name" value="autotrns_rpt"/>
    <property type="match status" value="3"/>
</dbReference>
<dbReference type="InterPro" id="IPR036709">
    <property type="entry name" value="Autotransporte_beta_dom_sf"/>
</dbReference>
<dbReference type="Gene3D" id="2.160.20.20">
    <property type="match status" value="1"/>
</dbReference>
<dbReference type="Proteomes" id="UP000510888">
    <property type="component" value="Plasmid PPGU16_p1"/>
</dbReference>
<proteinExistence type="predicted"/>
<keyword evidence="5" id="KW-1185">Reference proteome</keyword>
<dbReference type="InterPro" id="IPR043990">
    <property type="entry name" value="AC_1"/>
</dbReference>
<accession>A0A7I8BX26</accession>
<evidence type="ECO:0000259" key="3">
    <source>
        <dbReference type="PROSITE" id="PS51208"/>
    </source>
</evidence>
<dbReference type="RefSeq" id="WP_180726481.1">
    <property type="nucleotide sequence ID" value="NZ_AP023176.1"/>
</dbReference>
<dbReference type="EMBL" id="AP023176">
    <property type="protein sequence ID" value="BCF92995.1"/>
    <property type="molecule type" value="Genomic_DNA"/>
</dbReference>
<dbReference type="InterPro" id="IPR011050">
    <property type="entry name" value="Pectin_lyase_fold/virulence"/>
</dbReference>
<dbReference type="PROSITE" id="PS51208">
    <property type="entry name" value="AUTOTRANSPORTER"/>
    <property type="match status" value="1"/>
</dbReference>
<reference evidence="4 5" key="1">
    <citation type="journal article" date="2020" name="Genes (Basel)">
        <title>Genomic Comparison of Insect Gut Symbionts from Divergent Burkholderia Subclades.</title>
        <authorList>
            <person name="Takeshita K."/>
            <person name="Kikuchi Y."/>
        </authorList>
    </citation>
    <scope>NUCLEOTIDE SEQUENCE [LARGE SCALE GENOMIC DNA]</scope>
    <source>
        <strain evidence="4 5">PGU16</strain>
        <plasmid evidence="4 5">PPGU16_p1</plasmid>
    </source>
</reference>
<evidence type="ECO:0000313" key="4">
    <source>
        <dbReference type="EMBL" id="BCF92995.1"/>
    </source>
</evidence>
<evidence type="ECO:0000256" key="2">
    <source>
        <dbReference type="SAM" id="SignalP"/>
    </source>
</evidence>
<evidence type="ECO:0000313" key="5">
    <source>
        <dbReference type="Proteomes" id="UP000510888"/>
    </source>
</evidence>
<dbReference type="InterPro" id="IPR013425">
    <property type="entry name" value="Autotrns_rpt"/>
</dbReference>
<dbReference type="NCBIfam" id="TIGR01414">
    <property type="entry name" value="autotrans_barl"/>
    <property type="match status" value="1"/>
</dbReference>
<dbReference type="KEGG" id="plad:PPGU16_60620"/>
<feature type="chain" id="PRO_5029744740" description="Autotransporter domain-containing protein" evidence="2">
    <location>
        <begin position="18"/>
        <end position="1162"/>
    </location>
</feature>
<name>A0A7I8BX26_9BURK</name>
<feature type="signal peptide" evidence="2">
    <location>
        <begin position="1"/>
        <end position="17"/>
    </location>
</feature>
<dbReference type="CDD" id="cd01344">
    <property type="entry name" value="PL2_Passenger_AT"/>
    <property type="match status" value="1"/>
</dbReference>
<dbReference type="Pfam" id="PF03797">
    <property type="entry name" value="Autotransporter"/>
    <property type="match status" value="1"/>
</dbReference>
<dbReference type="GO" id="GO:0019867">
    <property type="term" value="C:outer membrane"/>
    <property type="evidence" value="ECO:0007669"/>
    <property type="project" value="InterPro"/>
</dbReference>
<dbReference type="InterPro" id="IPR012332">
    <property type="entry name" value="Autotransporter_pectin_lyase_C"/>
</dbReference>
<dbReference type="SUPFAM" id="SSF51126">
    <property type="entry name" value="Pectin lyase-like"/>
    <property type="match status" value="1"/>
</dbReference>
<keyword evidence="4" id="KW-0614">Plasmid</keyword>
<dbReference type="Gene3D" id="2.40.128.130">
    <property type="entry name" value="Autotransporter beta-domain"/>
    <property type="match status" value="1"/>
</dbReference>
<dbReference type="PANTHER" id="PTHR35037:SF3">
    <property type="entry name" value="C-TERMINAL REGION OF AIDA-LIKE PROTEIN"/>
    <property type="match status" value="1"/>
</dbReference>
<dbReference type="InterPro" id="IPR006315">
    <property type="entry name" value="OM_autotransptr_brl_dom"/>
</dbReference>
<feature type="domain" description="Autotransporter" evidence="3">
    <location>
        <begin position="880"/>
        <end position="1162"/>
    </location>
</feature>
<gene>
    <name evidence="4" type="ORF">PPGU16_60620</name>
</gene>
<geneLocation type="plasmid" evidence="4 5">
    <name>PPGU16_p1</name>
</geneLocation>